<keyword evidence="5" id="KW-0560">Oxidoreductase</keyword>
<dbReference type="EC" id="3.5.4.9" evidence="2"/>
<feature type="compositionally biased region" description="Gly residues" evidence="7">
    <location>
        <begin position="400"/>
        <end position="412"/>
    </location>
</feature>
<feature type="domain" description="Tetrahydrofolate dehydrogenase/cyclohydrolase NAD(P)-binding" evidence="9">
    <location>
        <begin position="486"/>
        <end position="530"/>
    </location>
</feature>
<evidence type="ECO:0000256" key="3">
    <source>
        <dbReference type="ARBA" id="ARBA00022563"/>
    </source>
</evidence>
<dbReference type="EMBL" id="JAEHOC010000007">
    <property type="protein sequence ID" value="KAG2440372.1"/>
    <property type="molecule type" value="Genomic_DNA"/>
</dbReference>
<dbReference type="InterPro" id="IPR046346">
    <property type="entry name" value="Aminoacid_DH-like_N_sf"/>
</dbReference>
<dbReference type="Gene3D" id="3.40.50.720">
    <property type="entry name" value="NAD(P)-binding Rossmann-like Domain"/>
    <property type="match status" value="3"/>
</dbReference>
<sequence>MRGAVSVCRLLYQLAQQREQAVRHISSSLFTSGAVPAGQPALNPLTNLQFTRPGIGGRAVILDGRAVAAAWERELVGDVARLTGLLGRPPGLGVVLVGSRPDSMLYVTKKQEACQKAGMNTYVHHLPDTVSQAQLEAALAHVCADVRVDGVLIQLPLPRHLSEEAVMEVLDPRKDVDGFHPLNMGRMLMRGRGVRLVPATPLGCIELLRRSGVDVQGKNCVVLGDSNIVGTPLAAMLRDKGAAAVTICHRRSYREWFEDQQEVQRKRAAAAVCLPRLPGPMPSPPPPPPPPPPASTSGSGGGGGGPDGDGFQSYQLPDLTRSADILVVAVGHPELVRGDWVKPGAVVIDVGINVVSTLPRSPPRIGSSSGSSSSNGSSSAEGRGQLGAGSAAGDCSAAADGGGSSNGGGSSSGGSSSERGKSTTISSSTAVVSPDLGDAESSASIVAAATAAAGAGNGGMGGGDGGGGGSSSAAGFSLYGNRNVVFQVVGDVAFDEVSQVAGAITPVPGGIGPMTIAAVLHNTLKAAKYRAGLEPW</sequence>
<dbReference type="InterPro" id="IPR000672">
    <property type="entry name" value="THF_DH/CycHdrlase"/>
</dbReference>
<name>A0A835TB19_CHLIN</name>
<dbReference type="Gene3D" id="3.40.50.10860">
    <property type="entry name" value="Leucine Dehydrogenase, chain A, domain 1"/>
    <property type="match status" value="1"/>
</dbReference>
<dbReference type="Pfam" id="PF00763">
    <property type="entry name" value="THF_DHG_CYH"/>
    <property type="match status" value="1"/>
</dbReference>
<feature type="region of interest" description="Disordered" evidence="7">
    <location>
        <begin position="275"/>
        <end position="315"/>
    </location>
</feature>
<feature type="compositionally biased region" description="Low complexity" evidence="7">
    <location>
        <begin position="413"/>
        <end position="429"/>
    </location>
</feature>
<dbReference type="InterPro" id="IPR020631">
    <property type="entry name" value="THF_DH/CycHdrlase_NAD-bd_dom"/>
</dbReference>
<reference evidence="10" key="1">
    <citation type="journal article" date="2020" name="bioRxiv">
        <title>Comparative genomics of Chlamydomonas.</title>
        <authorList>
            <person name="Craig R.J."/>
            <person name="Hasan A.R."/>
            <person name="Ness R.W."/>
            <person name="Keightley P.D."/>
        </authorList>
    </citation>
    <scope>NUCLEOTIDE SEQUENCE</scope>
    <source>
        <strain evidence="10">SAG 7.73</strain>
    </source>
</reference>
<feature type="domain" description="Tetrahydrofolate dehydrogenase/cyclohydrolase NAD(P)-binding" evidence="9">
    <location>
        <begin position="198"/>
        <end position="252"/>
    </location>
</feature>
<dbReference type="GO" id="GO:0005829">
    <property type="term" value="C:cytosol"/>
    <property type="evidence" value="ECO:0007669"/>
    <property type="project" value="TreeGrafter"/>
</dbReference>
<dbReference type="GO" id="GO:0004477">
    <property type="term" value="F:methenyltetrahydrofolate cyclohydrolase activity"/>
    <property type="evidence" value="ECO:0007669"/>
    <property type="project" value="UniProtKB-EC"/>
</dbReference>
<feature type="region of interest" description="Disordered" evidence="7">
    <location>
        <begin position="357"/>
        <end position="433"/>
    </location>
</feature>
<dbReference type="AlphaFoldDB" id="A0A835TB19"/>
<dbReference type="SUPFAM" id="SSF53223">
    <property type="entry name" value="Aminoacid dehydrogenase-like, N-terminal domain"/>
    <property type="match status" value="1"/>
</dbReference>
<evidence type="ECO:0000313" key="10">
    <source>
        <dbReference type="EMBL" id="KAG2440372.1"/>
    </source>
</evidence>
<keyword evidence="4" id="KW-0378">Hydrolase</keyword>
<comment type="subunit">
    <text evidence="1">Homodimer.</text>
</comment>
<dbReference type="InterPro" id="IPR020867">
    <property type="entry name" value="THF_DH/CycHdrlase_CS"/>
</dbReference>
<comment type="caution">
    <text evidence="10">The sequence shown here is derived from an EMBL/GenBank/DDBJ whole genome shotgun (WGS) entry which is preliminary data.</text>
</comment>
<protein>
    <recommendedName>
        <fullName evidence="2">methenyltetrahydrofolate cyclohydrolase</fullName>
        <ecNumber evidence="2">3.5.4.9</ecNumber>
    </recommendedName>
</protein>
<feature type="compositionally biased region" description="Pro residues" evidence="7">
    <location>
        <begin position="277"/>
        <end position="294"/>
    </location>
</feature>
<dbReference type="Proteomes" id="UP000650467">
    <property type="component" value="Unassembled WGS sequence"/>
</dbReference>
<evidence type="ECO:0000256" key="7">
    <source>
        <dbReference type="SAM" id="MobiDB-lite"/>
    </source>
</evidence>
<dbReference type="HAMAP" id="MF_01576">
    <property type="entry name" value="THF_DHG_CYH"/>
    <property type="match status" value="1"/>
</dbReference>
<evidence type="ECO:0000256" key="1">
    <source>
        <dbReference type="ARBA" id="ARBA00011738"/>
    </source>
</evidence>
<evidence type="ECO:0000256" key="6">
    <source>
        <dbReference type="ARBA" id="ARBA00023268"/>
    </source>
</evidence>
<dbReference type="GO" id="GO:0004488">
    <property type="term" value="F:methylenetetrahydrofolate dehydrogenase (NADP+) activity"/>
    <property type="evidence" value="ECO:0007669"/>
    <property type="project" value="InterPro"/>
</dbReference>
<accession>A0A835TB19</accession>
<proteinExistence type="inferred from homology"/>
<feature type="domain" description="Tetrahydrofolate dehydrogenase/cyclohydrolase catalytic" evidence="8">
    <location>
        <begin position="62"/>
        <end position="177"/>
    </location>
</feature>
<feature type="domain" description="Tetrahydrofolate dehydrogenase/cyclohydrolase NAD(P)-binding" evidence="9">
    <location>
        <begin position="314"/>
        <end position="355"/>
    </location>
</feature>
<dbReference type="Pfam" id="PF02882">
    <property type="entry name" value="THF_DHG_CYH_C"/>
    <property type="match status" value="3"/>
</dbReference>
<dbReference type="PANTHER" id="PTHR48099:SF27">
    <property type="entry name" value="BIFUNCTIONAL PROTEIN FOLD 2"/>
    <property type="match status" value="1"/>
</dbReference>
<dbReference type="FunFam" id="3.40.50.10860:FF:000005">
    <property type="entry name" value="C-1-tetrahydrofolate synthase, cytoplasmic, putative"/>
    <property type="match status" value="1"/>
</dbReference>
<evidence type="ECO:0000313" key="11">
    <source>
        <dbReference type="Proteomes" id="UP000650467"/>
    </source>
</evidence>
<keyword evidence="6" id="KW-0511">Multifunctional enzyme</keyword>
<dbReference type="SUPFAM" id="SSF51735">
    <property type="entry name" value="NAD(P)-binding Rossmann-fold domains"/>
    <property type="match status" value="1"/>
</dbReference>
<evidence type="ECO:0000259" key="9">
    <source>
        <dbReference type="Pfam" id="PF02882"/>
    </source>
</evidence>
<feature type="compositionally biased region" description="Low complexity" evidence="7">
    <location>
        <begin position="366"/>
        <end position="379"/>
    </location>
</feature>
<evidence type="ECO:0000256" key="2">
    <source>
        <dbReference type="ARBA" id="ARBA00012776"/>
    </source>
</evidence>
<evidence type="ECO:0000256" key="4">
    <source>
        <dbReference type="ARBA" id="ARBA00022801"/>
    </source>
</evidence>
<dbReference type="PROSITE" id="PS00767">
    <property type="entry name" value="THF_DHG_CYH_2"/>
    <property type="match status" value="1"/>
</dbReference>
<organism evidence="10 11">
    <name type="scientific">Chlamydomonas incerta</name>
    <dbReference type="NCBI Taxonomy" id="51695"/>
    <lineage>
        <taxon>Eukaryota</taxon>
        <taxon>Viridiplantae</taxon>
        <taxon>Chlorophyta</taxon>
        <taxon>core chlorophytes</taxon>
        <taxon>Chlorophyceae</taxon>
        <taxon>CS clade</taxon>
        <taxon>Chlamydomonadales</taxon>
        <taxon>Chlamydomonadaceae</taxon>
        <taxon>Chlamydomonas</taxon>
    </lineage>
</organism>
<dbReference type="PRINTS" id="PR00085">
    <property type="entry name" value="THFDHDRGNASE"/>
</dbReference>
<feature type="compositionally biased region" description="Low complexity" evidence="7">
    <location>
        <begin position="388"/>
        <end position="399"/>
    </location>
</feature>
<feature type="compositionally biased region" description="Gly residues" evidence="7">
    <location>
        <begin position="298"/>
        <end position="308"/>
    </location>
</feature>
<dbReference type="GO" id="GO:0035999">
    <property type="term" value="P:tetrahydrofolate interconversion"/>
    <property type="evidence" value="ECO:0007669"/>
    <property type="project" value="TreeGrafter"/>
</dbReference>
<dbReference type="InterPro" id="IPR020630">
    <property type="entry name" value="THF_DH/CycHdrlase_cat_dom"/>
</dbReference>
<keyword evidence="11" id="KW-1185">Reference proteome</keyword>
<gene>
    <name evidence="10" type="ORF">HXX76_004477</name>
</gene>
<keyword evidence="3" id="KW-0554">One-carbon metabolism</keyword>
<dbReference type="CDD" id="cd01080">
    <property type="entry name" value="NAD_bind_m-THF_DH_Cyclohyd"/>
    <property type="match status" value="1"/>
</dbReference>
<dbReference type="PANTHER" id="PTHR48099">
    <property type="entry name" value="C-1-TETRAHYDROFOLATE SYNTHASE, CYTOPLASMIC-RELATED"/>
    <property type="match status" value="1"/>
</dbReference>
<evidence type="ECO:0000256" key="5">
    <source>
        <dbReference type="ARBA" id="ARBA00023002"/>
    </source>
</evidence>
<evidence type="ECO:0000259" key="8">
    <source>
        <dbReference type="Pfam" id="PF00763"/>
    </source>
</evidence>
<dbReference type="OrthoDB" id="5126881at2759"/>
<dbReference type="InterPro" id="IPR036291">
    <property type="entry name" value="NAD(P)-bd_dom_sf"/>
</dbReference>